<dbReference type="InterPro" id="IPR049804">
    <property type="entry name" value="Choice_anch_L"/>
</dbReference>
<evidence type="ECO:0000256" key="3">
    <source>
        <dbReference type="ARBA" id="ARBA00023237"/>
    </source>
</evidence>
<dbReference type="Gene3D" id="3.30.1330.60">
    <property type="entry name" value="OmpA-like domain"/>
    <property type="match status" value="1"/>
</dbReference>
<evidence type="ECO:0000259" key="6">
    <source>
        <dbReference type="PROSITE" id="PS51123"/>
    </source>
</evidence>
<feature type="signal peptide" evidence="5">
    <location>
        <begin position="1"/>
        <end position="21"/>
    </location>
</feature>
<feature type="chain" id="PRO_5021001689" evidence="5">
    <location>
        <begin position="22"/>
        <end position="479"/>
    </location>
</feature>
<dbReference type="OrthoDB" id="9782229at2"/>
<dbReference type="InterPro" id="IPR050330">
    <property type="entry name" value="Bact_OuterMem_StrucFunc"/>
</dbReference>
<dbReference type="InterPro" id="IPR036737">
    <property type="entry name" value="OmpA-like_sf"/>
</dbReference>
<evidence type="ECO:0000256" key="4">
    <source>
        <dbReference type="PROSITE-ProRule" id="PRU00473"/>
    </source>
</evidence>
<dbReference type="InterPro" id="IPR006665">
    <property type="entry name" value="OmpA-like"/>
</dbReference>
<dbReference type="GO" id="GO:0009279">
    <property type="term" value="C:cell outer membrane"/>
    <property type="evidence" value="ECO:0007669"/>
    <property type="project" value="UniProtKB-SubCell"/>
</dbReference>
<dbReference type="PANTHER" id="PTHR30329">
    <property type="entry name" value="STATOR ELEMENT OF FLAGELLAR MOTOR COMPLEX"/>
    <property type="match status" value="1"/>
</dbReference>
<dbReference type="PRINTS" id="PR01021">
    <property type="entry name" value="OMPADOMAIN"/>
</dbReference>
<evidence type="ECO:0000256" key="2">
    <source>
        <dbReference type="ARBA" id="ARBA00023136"/>
    </source>
</evidence>
<sequence>MKKWCLLLVVSFMITATQAQINIKLTNIEEWVKTSFVGQGVVIGNIKTNLSGKEAAGTFSNNGILQLKNGLVMSTGDISTIATLNDKFNESTAFKAFGKPDVDKDLQKIIKGVFYDLSFIEFDFVPNNNSIQFNYQFGSEEYPEFVGSEFNDVFAFIVSDGDSSKNIALIPDKKTPVSINTVNFKTDSTYYINNNVFSFVVSNREIPINTQEEEVYRSKVGKVLFGIKKFFIPKDSEEELERLGMQPNDALIKKVNDKLYRNLQFDGITTKLVAQTFVTPYKKYHLKIIIADVTDNVYDSGVFLEQGSLITKKDITQPGFVDYSDLGKEIDLKRILNGEKIQDILIQIEKDSNKSSQAINPLSAEAKSNGAIIYFDFDDAKVLESEMSKIKALAKTSEILGKAYKIEVIGHTDSRGSLNYNLMLSEKRSKAVAECLQSISTGIKNIVISNKAYLVPASDNETDQGRAMNRRVEIKFIKN</sequence>
<evidence type="ECO:0000256" key="1">
    <source>
        <dbReference type="ARBA" id="ARBA00004442"/>
    </source>
</evidence>
<dbReference type="PANTHER" id="PTHR30329:SF21">
    <property type="entry name" value="LIPOPROTEIN YIAD-RELATED"/>
    <property type="match status" value="1"/>
</dbReference>
<proteinExistence type="predicted"/>
<organism evidence="7 8">
    <name type="scientific">Pedobacter cryophilus</name>
    <dbReference type="NCBI Taxonomy" id="2571271"/>
    <lineage>
        <taxon>Bacteria</taxon>
        <taxon>Pseudomonadati</taxon>
        <taxon>Bacteroidota</taxon>
        <taxon>Sphingobacteriia</taxon>
        <taxon>Sphingobacteriales</taxon>
        <taxon>Sphingobacteriaceae</taxon>
        <taxon>Pedobacter</taxon>
    </lineage>
</organism>
<dbReference type="SUPFAM" id="SSF103088">
    <property type="entry name" value="OmpA-like"/>
    <property type="match status" value="1"/>
</dbReference>
<dbReference type="Pfam" id="PF00691">
    <property type="entry name" value="OmpA"/>
    <property type="match status" value="1"/>
</dbReference>
<keyword evidence="8" id="KW-1185">Reference proteome</keyword>
<dbReference type="PROSITE" id="PS51123">
    <property type="entry name" value="OMPA_2"/>
    <property type="match status" value="1"/>
</dbReference>
<dbReference type="RefSeq" id="WP_136825220.1">
    <property type="nucleotide sequence ID" value="NZ_SWBP01000001.1"/>
</dbReference>
<dbReference type="NCBIfam" id="NF038133">
    <property type="entry name" value="choice_anch_L"/>
    <property type="match status" value="2"/>
</dbReference>
<evidence type="ECO:0000313" key="8">
    <source>
        <dbReference type="Proteomes" id="UP000308181"/>
    </source>
</evidence>
<dbReference type="Proteomes" id="UP000308181">
    <property type="component" value="Unassembled WGS sequence"/>
</dbReference>
<keyword evidence="2 4" id="KW-0472">Membrane</keyword>
<comment type="caution">
    <text evidence="7">The sequence shown here is derived from an EMBL/GenBank/DDBJ whole genome shotgun (WGS) entry which is preliminary data.</text>
</comment>
<dbReference type="InterPro" id="IPR006664">
    <property type="entry name" value="OMP_bac"/>
</dbReference>
<dbReference type="AlphaFoldDB" id="A0A4U1C6R6"/>
<accession>A0A4U1C6R6</accession>
<reference evidence="7 8" key="1">
    <citation type="submission" date="2019-04" db="EMBL/GenBank/DDBJ databases">
        <title>Pedobacter sp. AR-3-17 sp. nov., isolated from Arctic soil.</title>
        <authorList>
            <person name="Dahal R.H."/>
            <person name="Kim D.-U."/>
        </authorList>
    </citation>
    <scope>NUCLEOTIDE SEQUENCE [LARGE SCALE GENOMIC DNA]</scope>
    <source>
        <strain evidence="7 8">AR-3-17</strain>
    </source>
</reference>
<comment type="subcellular location">
    <subcellularLocation>
        <location evidence="1">Cell outer membrane</location>
    </subcellularLocation>
</comment>
<evidence type="ECO:0000256" key="5">
    <source>
        <dbReference type="SAM" id="SignalP"/>
    </source>
</evidence>
<evidence type="ECO:0000313" key="7">
    <source>
        <dbReference type="EMBL" id="TKC01015.1"/>
    </source>
</evidence>
<protein>
    <submittedName>
        <fullName evidence="7">OmpA family protein</fullName>
    </submittedName>
</protein>
<dbReference type="CDD" id="cd07185">
    <property type="entry name" value="OmpA_C-like"/>
    <property type="match status" value="1"/>
</dbReference>
<keyword evidence="5" id="KW-0732">Signal</keyword>
<gene>
    <name evidence="7" type="ORF">FA046_04895</name>
</gene>
<keyword evidence="3" id="KW-0998">Cell outer membrane</keyword>
<feature type="domain" description="OmpA-like" evidence="6">
    <location>
        <begin position="362"/>
        <end position="479"/>
    </location>
</feature>
<dbReference type="EMBL" id="SWBP01000001">
    <property type="protein sequence ID" value="TKC01015.1"/>
    <property type="molecule type" value="Genomic_DNA"/>
</dbReference>
<name>A0A4U1C6R6_9SPHI</name>